<dbReference type="Pfam" id="PF06491">
    <property type="entry name" value="Disulph_isomer"/>
    <property type="match status" value="1"/>
</dbReference>
<name>A0AAE4ZBE3_9BACT</name>
<comment type="similarity">
    <text evidence="1">Belongs to the bacilliredoxin family.</text>
</comment>
<dbReference type="NCBIfam" id="TIGR04191">
    <property type="entry name" value="YphP_YqiW"/>
    <property type="match status" value="1"/>
</dbReference>
<dbReference type="PANTHER" id="PTHR40052">
    <property type="entry name" value="UPF0403 PROTEIN YQIW-RELATED"/>
    <property type="match status" value="1"/>
</dbReference>
<evidence type="ECO:0000313" key="2">
    <source>
        <dbReference type="EMBL" id="NIR75101.1"/>
    </source>
</evidence>
<proteinExistence type="inferred from homology"/>
<dbReference type="EMBL" id="JAACAK010000063">
    <property type="protein sequence ID" value="NIR75101.1"/>
    <property type="molecule type" value="Genomic_DNA"/>
</dbReference>
<accession>A0AAE4ZBE3</accession>
<dbReference type="Proteomes" id="UP000702544">
    <property type="component" value="Unassembled WGS sequence"/>
</dbReference>
<dbReference type="Gene3D" id="3.40.30.10">
    <property type="entry name" value="Glutaredoxin"/>
    <property type="match status" value="1"/>
</dbReference>
<gene>
    <name evidence="2" type="ORF">GWO12_08325</name>
</gene>
<protein>
    <submittedName>
        <fullName evidence="2">BrxA/BrxB family bacilliredoxin</fullName>
    </submittedName>
</protein>
<sequence>MILPYDNLLVQPMREELTAIGFKELLTPTDVDEFMAEESGTSLLVVNSVCGCAAGMARPGVRLALQQGPTPHRLATVFAGQDVEAVAQARGYFSDYPPSSPSMALFRDGELVHFVPRHRIEGRTAVEVANDLVKALQEHCAPAT</sequence>
<comment type="caution">
    <text evidence="2">The sequence shown here is derived from an EMBL/GenBank/DDBJ whole genome shotgun (WGS) entry which is preliminary data.</text>
</comment>
<reference evidence="2 3" key="1">
    <citation type="submission" date="2020-01" db="EMBL/GenBank/DDBJ databases">
        <title>Genomes assembled from Gulf of Kutch pelagic sediment metagenomes.</title>
        <authorList>
            <person name="Chandrashekar M."/>
            <person name="Mahajan M.S."/>
            <person name="Dave K.J."/>
            <person name="Vatsa P."/>
            <person name="Nathani N.M."/>
        </authorList>
    </citation>
    <scope>NUCLEOTIDE SEQUENCE [LARGE SCALE GENOMIC DNA]</scope>
    <source>
        <strain evidence="2">KS3-K002</strain>
    </source>
</reference>
<organism evidence="2 3">
    <name type="scientific">Candidatus Kutchimonas denitrificans</name>
    <dbReference type="NCBI Taxonomy" id="3056748"/>
    <lineage>
        <taxon>Bacteria</taxon>
        <taxon>Pseudomonadati</taxon>
        <taxon>Gemmatimonadota</taxon>
        <taxon>Gemmatimonadia</taxon>
        <taxon>Candidatus Palauibacterales</taxon>
        <taxon>Candidatus Palauibacteraceae</taxon>
        <taxon>Candidatus Kutchimonas</taxon>
    </lineage>
</organism>
<evidence type="ECO:0000256" key="1">
    <source>
        <dbReference type="ARBA" id="ARBA00038305"/>
    </source>
</evidence>
<dbReference type="PANTHER" id="PTHR40052:SF2">
    <property type="entry name" value="BACILLIREDOXIN BRXA"/>
    <property type="match status" value="1"/>
</dbReference>
<dbReference type="InterPro" id="IPR009474">
    <property type="entry name" value="BrxB/BrxA"/>
</dbReference>
<dbReference type="AlphaFoldDB" id="A0AAE4ZBE3"/>
<evidence type="ECO:0000313" key="3">
    <source>
        <dbReference type="Proteomes" id="UP000702544"/>
    </source>
</evidence>